<protein>
    <submittedName>
        <fullName evidence="2">Multidrug resistance protein MexB</fullName>
    </submittedName>
</protein>
<dbReference type="Proteomes" id="UP000092871">
    <property type="component" value="Unassembled WGS sequence"/>
</dbReference>
<feature type="transmembrane region" description="Helical" evidence="1">
    <location>
        <begin position="343"/>
        <end position="366"/>
    </location>
</feature>
<dbReference type="OrthoDB" id="5287122at2"/>
<dbReference type="SUPFAM" id="SSF82693">
    <property type="entry name" value="Multidrug efflux transporter AcrB pore domain, PN1, PN2, PC1 and PC2 subdomains"/>
    <property type="match status" value="2"/>
</dbReference>
<feature type="transmembrane region" description="Helical" evidence="1">
    <location>
        <begin position="541"/>
        <end position="559"/>
    </location>
</feature>
<dbReference type="Pfam" id="PF00873">
    <property type="entry name" value="ACR_tran"/>
    <property type="match status" value="1"/>
</dbReference>
<gene>
    <name evidence="2" type="primary">mexB_2</name>
    <name evidence="3" type="synonym">mexB_1</name>
    <name evidence="2" type="ORF">MGA5115_01574</name>
    <name evidence="3" type="ORF">MGA5116_00228</name>
</gene>
<feature type="transmembrane region" description="Helical" evidence="1">
    <location>
        <begin position="890"/>
        <end position="909"/>
    </location>
</feature>
<proteinExistence type="predicted"/>
<evidence type="ECO:0000313" key="5">
    <source>
        <dbReference type="Proteomes" id="UP000092871"/>
    </source>
</evidence>
<accession>A0A1C3JQI5</accession>
<feature type="transmembrane region" description="Helical" evidence="1">
    <location>
        <begin position="1019"/>
        <end position="1044"/>
    </location>
</feature>
<keyword evidence="1" id="KW-0472">Membrane</keyword>
<dbReference type="EMBL" id="FLRA01000011">
    <property type="protein sequence ID" value="SBT17463.1"/>
    <property type="molecule type" value="Genomic_DNA"/>
</dbReference>
<dbReference type="GO" id="GO:0005886">
    <property type="term" value="C:plasma membrane"/>
    <property type="evidence" value="ECO:0007669"/>
    <property type="project" value="TreeGrafter"/>
</dbReference>
<dbReference type="Proteomes" id="UP000092840">
    <property type="component" value="Unassembled WGS sequence"/>
</dbReference>
<keyword evidence="4" id="KW-1185">Reference proteome</keyword>
<feature type="transmembrane region" description="Helical" evidence="1">
    <location>
        <begin position="372"/>
        <end position="393"/>
    </location>
</feature>
<dbReference type="Gene3D" id="3.30.2090.10">
    <property type="entry name" value="Multidrug efflux transporter AcrB TolC docking domain, DN and DC subdomains"/>
    <property type="match status" value="2"/>
</dbReference>
<keyword evidence="1" id="KW-1133">Transmembrane helix</keyword>
<organism evidence="2 5">
    <name type="scientific">Marinomonas gallaica</name>
    <dbReference type="NCBI Taxonomy" id="1806667"/>
    <lineage>
        <taxon>Bacteria</taxon>
        <taxon>Pseudomonadati</taxon>
        <taxon>Pseudomonadota</taxon>
        <taxon>Gammaproteobacteria</taxon>
        <taxon>Oceanospirillales</taxon>
        <taxon>Oceanospirillaceae</taxon>
        <taxon>Marinomonas</taxon>
    </lineage>
</organism>
<feature type="transmembrane region" description="Helical" evidence="1">
    <location>
        <begin position="916"/>
        <end position="936"/>
    </location>
</feature>
<dbReference type="RefSeq" id="WP_067034453.1">
    <property type="nucleotide sequence ID" value="NZ_FLRA01000011.1"/>
</dbReference>
<dbReference type="Gene3D" id="3.30.70.1430">
    <property type="entry name" value="Multidrug efflux transporter AcrB pore domain"/>
    <property type="match status" value="2"/>
</dbReference>
<feature type="transmembrane region" description="Helical" evidence="1">
    <location>
        <begin position="462"/>
        <end position="482"/>
    </location>
</feature>
<dbReference type="PRINTS" id="PR00702">
    <property type="entry name" value="ACRIFLAVINRP"/>
</dbReference>
<dbReference type="PANTHER" id="PTHR32063:SF33">
    <property type="entry name" value="RND SUPERFAMILY EFFLUX PUMP PERMEASE COMPONENT"/>
    <property type="match status" value="1"/>
</dbReference>
<reference evidence="2 5" key="1">
    <citation type="submission" date="2016-06" db="EMBL/GenBank/DDBJ databases">
        <authorList>
            <person name="Kjaerup R.B."/>
            <person name="Dalgaard T.S."/>
            <person name="Juul-Madsen H.R."/>
        </authorList>
    </citation>
    <scope>NUCLEOTIDE SEQUENCE [LARGE SCALE GENOMIC DNA]</scope>
    <source>
        <strain evidence="2 5">CECT 5115</strain>
    </source>
</reference>
<dbReference type="GO" id="GO:0042910">
    <property type="term" value="F:xenobiotic transmembrane transporter activity"/>
    <property type="evidence" value="ECO:0007669"/>
    <property type="project" value="TreeGrafter"/>
</dbReference>
<dbReference type="Gene3D" id="3.30.70.1320">
    <property type="entry name" value="Multidrug efflux transporter AcrB pore domain like"/>
    <property type="match status" value="1"/>
</dbReference>
<reference evidence="3 4" key="2">
    <citation type="submission" date="2016-06" db="EMBL/GenBank/DDBJ databases">
        <authorList>
            <person name="Rodrigo-Torres L."/>
            <person name="Arahal D.R."/>
        </authorList>
    </citation>
    <scope>NUCLEOTIDE SEQUENCE [LARGE SCALE GENOMIC DNA]</scope>
    <source>
        <strain evidence="3 4">CECT 5116</strain>
    </source>
</reference>
<dbReference type="InterPro" id="IPR027463">
    <property type="entry name" value="AcrB_DN_DC_subdom"/>
</dbReference>
<evidence type="ECO:0000313" key="4">
    <source>
        <dbReference type="Proteomes" id="UP000092840"/>
    </source>
</evidence>
<dbReference type="SUPFAM" id="SSF82866">
    <property type="entry name" value="Multidrug efflux transporter AcrB transmembrane domain"/>
    <property type="match status" value="2"/>
</dbReference>
<name>A0A1C3JQI5_9GAMM</name>
<feature type="transmembrane region" description="Helical" evidence="1">
    <location>
        <begin position="988"/>
        <end position="1007"/>
    </location>
</feature>
<evidence type="ECO:0000313" key="2">
    <source>
        <dbReference type="EMBL" id="SBT17463.1"/>
    </source>
</evidence>
<dbReference type="InterPro" id="IPR001036">
    <property type="entry name" value="Acrflvin-R"/>
</dbReference>
<evidence type="ECO:0000256" key="1">
    <source>
        <dbReference type="SAM" id="Phobius"/>
    </source>
</evidence>
<dbReference type="Gene3D" id="3.30.70.1440">
    <property type="entry name" value="Multidrug efflux transporter AcrB pore domain"/>
    <property type="match status" value="1"/>
</dbReference>
<dbReference type="SUPFAM" id="SSF82714">
    <property type="entry name" value="Multidrug efflux transporter AcrB TolC docking domain, DN and DC subdomains"/>
    <property type="match status" value="2"/>
</dbReference>
<feature type="transmembrane region" description="Helical" evidence="1">
    <location>
        <begin position="942"/>
        <end position="967"/>
    </location>
</feature>
<dbReference type="AlphaFoldDB" id="A0A1C3JQI5"/>
<dbReference type="EMBL" id="FLRB01000002">
    <property type="protein sequence ID" value="SBT19655.1"/>
    <property type="molecule type" value="Genomic_DNA"/>
</dbReference>
<keyword evidence="1" id="KW-0812">Transmembrane</keyword>
<dbReference type="Gene3D" id="1.20.1640.10">
    <property type="entry name" value="Multidrug efflux transporter AcrB transmembrane domain"/>
    <property type="match status" value="2"/>
</dbReference>
<sequence>MNSEQARGIIPWFANNPVAANLLLVLVIALGVINMDSLNREAFPSLTPNEISVSIGYDSGSAQATEEGVSIPMEQALQDVLGIKSITTTSSASTASARMEMQDGYDIDELMDDIKDELDQVTSFPDEADPPVVSKAMRQEHAIWIQLYGDSDRRTLQTLSKELESDLLEQANVNSVSISGWLDPTMLIDVDKTKLEAYGLTLSDVATAINSESSPARVATLRNEDLYLHVRASSQAYVKQEFANIPVRTSNSGAVLRLKDIATITDAFDDEDFMLSRFNGESSLALQVLTTGRDDISKSAEAAKQVVQEWRQSGRLPQSVSLDTWYDRSESINSRLSLMIKNAITGIVLVFIMLAIFLNLTVAFWVAMGLPFIFFGTLFVMGLDSIALTLNLFTTFGFIMALGIVVDDAVVIGESVYSVRSKEGDTLANTIKGTMRVAVPTLFGVFTTVAAFWALSNIEGRLGQLYAQFAAVVAICLILSVIESKLILPAHLAHLNTHRKARTNLLARGWGSIQNSADAGLQWFNHRIYAKLIHHSINHRYAVLVLFITVFALVISMPFTGAIRMSFFPNIPGDTIRANVSMYSDVSYGQTHRVLTLLEQTARATDETLRKGSDALGIEPFKTKRNSDQKKGSDALGIEHLQVTANGDQSGRLRVELASSAPYSAAEFARTWQSLSGSPEGVSNLRIRSSWQSIDALRIELRGSDNTVLEGAMEELTNKLSSVSAVRGLEQSDSATESRLVLRLNDQGRALGLSTNTLAGQIMSNFDGQVVQKYQRDNAEIEVRIGYPDNQRESPANILNTLVTLNDGTRVPLDSVATLSQETAQTKITRIDSKRSIYLSAEVDKDLMSATEVVDYLKNAIEPEMNQRFPSVDMYYSGEAEEREETESSMVQMFAIAMLIIYGLLAIPLKSYSQPIIIMMAIPFGIVGALLGHWFYGLALGIFSLNGIIALSGVVVNDSLLLTARFNELRKETKHLRKAIIEACQSRLRAVLLTSVTTFAGLIPILGETSRQAQVMVPAAISLAYGILFATVITLVLIPVLLMIQEDFKQLLRRIKPLLSNDSRESTSDSRK</sequence>
<feature type="transmembrane region" description="Helical" evidence="1">
    <location>
        <begin position="12"/>
        <end position="33"/>
    </location>
</feature>
<dbReference type="PANTHER" id="PTHR32063">
    <property type="match status" value="1"/>
</dbReference>
<feature type="transmembrane region" description="Helical" evidence="1">
    <location>
        <begin position="437"/>
        <end position="456"/>
    </location>
</feature>
<evidence type="ECO:0000313" key="3">
    <source>
        <dbReference type="EMBL" id="SBT19655.1"/>
    </source>
</evidence>